<dbReference type="EMBL" id="JBHSQI010000003">
    <property type="protein sequence ID" value="MFC6153135.1"/>
    <property type="molecule type" value="Genomic_DNA"/>
</dbReference>
<protein>
    <submittedName>
        <fullName evidence="3">PH domain-containing protein</fullName>
    </submittedName>
</protein>
<keyword evidence="1" id="KW-0472">Membrane</keyword>
<reference evidence="4" key="1">
    <citation type="journal article" date="2019" name="Int. J. Syst. Evol. Microbiol.">
        <title>The Global Catalogue of Microorganisms (GCM) 10K type strain sequencing project: providing services to taxonomists for standard genome sequencing and annotation.</title>
        <authorList>
            <consortium name="The Broad Institute Genomics Platform"/>
            <consortium name="The Broad Institute Genome Sequencing Center for Infectious Disease"/>
            <person name="Wu L."/>
            <person name="Ma J."/>
        </authorList>
    </citation>
    <scope>NUCLEOTIDE SEQUENCE [LARGE SCALE GENOMIC DNA]</scope>
    <source>
        <strain evidence="4">DFY28</strain>
    </source>
</reference>
<name>A0ABW1QXT6_9ACTN</name>
<evidence type="ECO:0000256" key="1">
    <source>
        <dbReference type="SAM" id="Phobius"/>
    </source>
</evidence>
<keyword evidence="1" id="KW-1133">Transmembrane helix</keyword>
<organism evidence="3 4">
    <name type="scientific">Nocardioides yefusunii</name>
    <dbReference type="NCBI Taxonomy" id="2500546"/>
    <lineage>
        <taxon>Bacteria</taxon>
        <taxon>Bacillati</taxon>
        <taxon>Actinomycetota</taxon>
        <taxon>Actinomycetes</taxon>
        <taxon>Propionibacteriales</taxon>
        <taxon>Nocardioidaceae</taxon>
        <taxon>Nocardioides</taxon>
    </lineage>
</organism>
<keyword evidence="4" id="KW-1185">Reference proteome</keyword>
<sequence length="153" mass="16380">MPAASDSGSTAQPDARNTWRPLGVAIASGFFFAMLVIVCLVAWVGFGDEVRGQFTFAQRATLIGIGVGIGVILFGLCRSKVTVTDEGVVVVNGYRTYRHAWAEVESVHLKSGSPWASLRLVNGDRTQVMALQGSDGDRARAGVRAIRARLQSK</sequence>
<dbReference type="Pfam" id="PF10756">
    <property type="entry name" value="bPH_6"/>
    <property type="match status" value="1"/>
</dbReference>
<feature type="transmembrane region" description="Helical" evidence="1">
    <location>
        <begin position="22"/>
        <end position="44"/>
    </location>
</feature>
<evidence type="ECO:0000313" key="4">
    <source>
        <dbReference type="Proteomes" id="UP001596098"/>
    </source>
</evidence>
<feature type="domain" description="Low molecular weight protein antigen 6 PH" evidence="2">
    <location>
        <begin position="78"/>
        <end position="148"/>
    </location>
</feature>
<evidence type="ECO:0000313" key="3">
    <source>
        <dbReference type="EMBL" id="MFC6153135.1"/>
    </source>
</evidence>
<dbReference type="RefSeq" id="WP_128221007.1">
    <property type="nucleotide sequence ID" value="NZ_CP034929.1"/>
</dbReference>
<gene>
    <name evidence="3" type="ORF">ACFPWU_05590</name>
</gene>
<keyword evidence="1" id="KW-0812">Transmembrane</keyword>
<dbReference type="Proteomes" id="UP001596098">
    <property type="component" value="Unassembled WGS sequence"/>
</dbReference>
<accession>A0ABW1QXT6</accession>
<proteinExistence type="predicted"/>
<evidence type="ECO:0000259" key="2">
    <source>
        <dbReference type="Pfam" id="PF10756"/>
    </source>
</evidence>
<feature type="transmembrane region" description="Helical" evidence="1">
    <location>
        <begin position="56"/>
        <end position="76"/>
    </location>
</feature>
<comment type="caution">
    <text evidence="3">The sequence shown here is derived from an EMBL/GenBank/DDBJ whole genome shotgun (WGS) entry which is preliminary data.</text>
</comment>
<dbReference type="InterPro" id="IPR019692">
    <property type="entry name" value="CFP-6_PH"/>
</dbReference>